<keyword evidence="1" id="KW-0560">Oxidoreductase</keyword>
<evidence type="ECO:0000313" key="1">
    <source>
        <dbReference type="EMBL" id="EIJ36692.1"/>
    </source>
</evidence>
<dbReference type="RefSeq" id="WP_002710560.1">
    <property type="nucleotide sequence ID" value="NZ_JH651384.1"/>
</dbReference>
<name>A0A656HKD1_THINJ</name>
<keyword evidence="2" id="KW-1185">Reference proteome</keyword>
<dbReference type="GO" id="GO:0018662">
    <property type="term" value="F:phenol 2-monooxygenase activity"/>
    <property type="evidence" value="ECO:0007669"/>
    <property type="project" value="UniProtKB-EC"/>
</dbReference>
<reference evidence="2" key="1">
    <citation type="journal article" date="2011" name="Stand. Genomic Sci.">
        <title>Genome sequence of the filamentous, gliding Thiothrix nivea neotype strain (JP2(T)).</title>
        <authorList>
            <person name="Lapidus A."/>
            <person name="Nolan M."/>
            <person name="Lucas S."/>
            <person name="Glavina Del Rio T."/>
            <person name="Tice H."/>
            <person name="Cheng J.F."/>
            <person name="Tapia R."/>
            <person name="Han C."/>
            <person name="Goodwin L."/>
            <person name="Pitluck S."/>
            <person name="Liolios K."/>
            <person name="Pagani I."/>
            <person name="Ivanova N."/>
            <person name="Huntemann M."/>
            <person name="Mavromatis K."/>
            <person name="Mikhailova N."/>
            <person name="Pati A."/>
            <person name="Chen A."/>
            <person name="Palaniappan K."/>
            <person name="Land M."/>
            <person name="Brambilla E.M."/>
            <person name="Rohde M."/>
            <person name="Abt B."/>
            <person name="Verbarg S."/>
            <person name="Goker M."/>
            <person name="Bristow J."/>
            <person name="Eisen J.A."/>
            <person name="Markowitz V."/>
            <person name="Hugenholtz P."/>
            <person name="Kyrpides N.C."/>
            <person name="Klenk H.P."/>
            <person name="Woyke T."/>
        </authorList>
    </citation>
    <scope>NUCLEOTIDE SEQUENCE [LARGE SCALE GENOMIC DNA]</scope>
    <source>
        <strain evidence="2">ATCC 35100 / DSM 5205 / JP2</strain>
    </source>
</reference>
<dbReference type="Proteomes" id="UP000005317">
    <property type="component" value="Unassembled WGS sequence"/>
</dbReference>
<keyword evidence="1" id="KW-0503">Monooxygenase</keyword>
<sequence>MAVKTLKGEYPIVMMDSVDRFHGNQLVFIGWDYHTSISTAGAYPLPPDMPFGALTEAVLPSVMGPHPDFPQIQWDKVEWMLDGESFTPDMGKSLKDNGVGHKSLIRFRTPGLEGYQGTGN</sequence>
<accession>A0A656HKD1</accession>
<proteinExistence type="predicted"/>
<organism evidence="1 2">
    <name type="scientific">Thiothrix nivea (strain ATCC 35100 / DSM 5205 / JP2)</name>
    <dbReference type="NCBI Taxonomy" id="870187"/>
    <lineage>
        <taxon>Bacteria</taxon>
        <taxon>Pseudomonadati</taxon>
        <taxon>Pseudomonadota</taxon>
        <taxon>Gammaproteobacteria</taxon>
        <taxon>Thiotrichales</taxon>
        <taxon>Thiotrichaceae</taxon>
        <taxon>Thiothrix</taxon>
    </lineage>
</organism>
<dbReference type="InterPro" id="IPR043010">
    <property type="entry name" value="Phenol_hydroxylase_sf"/>
</dbReference>
<evidence type="ECO:0000313" key="2">
    <source>
        <dbReference type="Proteomes" id="UP000005317"/>
    </source>
</evidence>
<gene>
    <name evidence="1" type="ORF">Thini_4200</name>
</gene>
<dbReference type="InterPro" id="IPR006756">
    <property type="entry name" value="Phenol_hydroxylase"/>
</dbReference>
<dbReference type="EMBL" id="JH651384">
    <property type="protein sequence ID" value="EIJ36692.1"/>
    <property type="molecule type" value="Genomic_DNA"/>
</dbReference>
<dbReference type="Gene3D" id="3.10.20.560">
    <property type="entry name" value="Phenol hydroxylase"/>
    <property type="match status" value="1"/>
</dbReference>
<dbReference type="OrthoDB" id="5343663at2"/>
<protein>
    <submittedName>
        <fullName evidence="1">Phenol 2-monooxygenase P4 subunit</fullName>
        <ecNumber evidence="1">1.14.13.7</ecNumber>
    </submittedName>
</protein>
<dbReference type="AlphaFoldDB" id="A0A656HKD1"/>
<dbReference type="Pfam" id="PF04663">
    <property type="entry name" value="Phenol_monoox"/>
    <property type="match status" value="1"/>
</dbReference>
<dbReference type="EC" id="1.14.13.7" evidence="1"/>